<dbReference type="InterPro" id="IPR057229">
    <property type="entry name" value="DUF7907"/>
</dbReference>
<reference evidence="4" key="2">
    <citation type="submission" date="2020-04" db="EMBL/GenBank/DDBJ databases">
        <authorList>
            <consortium name="NCBI Genome Project"/>
        </authorList>
    </citation>
    <scope>NUCLEOTIDE SEQUENCE</scope>
    <source>
        <strain evidence="4">CBS 342.82</strain>
    </source>
</reference>
<accession>A0A6J3M0A7</accession>
<evidence type="ECO:0000313" key="4">
    <source>
        <dbReference type="RefSeq" id="XP_033458482.1"/>
    </source>
</evidence>
<organism evidence="4">
    <name type="scientific">Dissoconium aciculare CBS 342.82</name>
    <dbReference type="NCBI Taxonomy" id="1314786"/>
    <lineage>
        <taxon>Eukaryota</taxon>
        <taxon>Fungi</taxon>
        <taxon>Dikarya</taxon>
        <taxon>Ascomycota</taxon>
        <taxon>Pezizomycotina</taxon>
        <taxon>Dothideomycetes</taxon>
        <taxon>Dothideomycetidae</taxon>
        <taxon>Mycosphaerellales</taxon>
        <taxon>Dissoconiaceae</taxon>
        <taxon>Dissoconium</taxon>
    </lineage>
</organism>
<reference evidence="4" key="3">
    <citation type="submission" date="2025-08" db="UniProtKB">
        <authorList>
            <consortium name="RefSeq"/>
        </authorList>
    </citation>
    <scope>IDENTIFICATION</scope>
    <source>
        <strain evidence="4">CBS 342.82</strain>
    </source>
</reference>
<keyword evidence="3" id="KW-1185">Reference proteome</keyword>
<reference evidence="4" key="1">
    <citation type="submission" date="2020-01" db="EMBL/GenBank/DDBJ databases">
        <authorList>
            <consortium name="DOE Joint Genome Institute"/>
            <person name="Haridas S."/>
            <person name="Albert R."/>
            <person name="Binder M."/>
            <person name="Bloem J."/>
            <person name="Labutti K."/>
            <person name="Salamov A."/>
            <person name="Andreopoulos B."/>
            <person name="Baker S.E."/>
            <person name="Barry K."/>
            <person name="Bills G."/>
            <person name="Bluhm B.H."/>
            <person name="Cannon C."/>
            <person name="Castanera R."/>
            <person name="Culley D.E."/>
            <person name="Daum C."/>
            <person name="Ezra D."/>
            <person name="Gonzalez J.B."/>
            <person name="Henrissat B."/>
            <person name="Kuo A."/>
            <person name="Liang C."/>
            <person name="Lipzen A."/>
            <person name="Lutzoni F."/>
            <person name="Magnuson J."/>
            <person name="Mondo S."/>
            <person name="Nolan M."/>
            <person name="Ohm R."/>
            <person name="Pangilinan J."/>
            <person name="Park H.-J."/>
            <person name="Ramirez L."/>
            <person name="Alfaro M."/>
            <person name="Sun H."/>
            <person name="Tritt A."/>
            <person name="Yoshinaga Y."/>
            <person name="Zwiers L.-H."/>
            <person name="Turgeon B.G."/>
            <person name="Goodwin S.B."/>
            <person name="Spatafora J.W."/>
            <person name="Crous P.W."/>
            <person name="Grigoriev I.V."/>
        </authorList>
    </citation>
    <scope>NUCLEOTIDE SEQUENCE</scope>
    <source>
        <strain evidence="4">CBS 342.82</strain>
    </source>
</reference>
<dbReference type="GeneID" id="54366284"/>
<feature type="chain" id="PRO_5026863928" description="DUF7907 domain-containing protein" evidence="1">
    <location>
        <begin position="20"/>
        <end position="200"/>
    </location>
</feature>
<feature type="domain" description="DUF7907" evidence="2">
    <location>
        <begin position="24"/>
        <end position="199"/>
    </location>
</feature>
<evidence type="ECO:0000259" key="2">
    <source>
        <dbReference type="Pfam" id="PF25484"/>
    </source>
</evidence>
<name>A0A6J3M0A7_9PEZI</name>
<protein>
    <recommendedName>
        <fullName evidence="2">DUF7907 domain-containing protein</fullName>
    </recommendedName>
</protein>
<evidence type="ECO:0000313" key="3">
    <source>
        <dbReference type="Proteomes" id="UP000504637"/>
    </source>
</evidence>
<proteinExistence type="predicted"/>
<dbReference type="AlphaFoldDB" id="A0A6J3M0A7"/>
<dbReference type="Proteomes" id="UP000504637">
    <property type="component" value="Unplaced"/>
</dbReference>
<sequence>MFSSSVIVPLLALSSLATAALNTTQSYKLRTQLKPGSESKTEFDNLYLVSYHTGAGYGDATFLPNRTIGLNGFLNQTNTTTGDADGVPLYNQEFDQGNGFPWQLYMAANTNFYAAWQPVRVNAGGGYSSSFVSGFFVNETGLQWTSTPGESGARDDRFGGWLVCTWWHSVPQLFFRQKFYNDRAPTLSSCADVLLVPEYI</sequence>
<dbReference type="OrthoDB" id="3518533at2759"/>
<keyword evidence="1" id="KW-0732">Signal</keyword>
<evidence type="ECO:0000256" key="1">
    <source>
        <dbReference type="SAM" id="SignalP"/>
    </source>
</evidence>
<feature type="signal peptide" evidence="1">
    <location>
        <begin position="1"/>
        <end position="19"/>
    </location>
</feature>
<dbReference type="Pfam" id="PF25484">
    <property type="entry name" value="DUF7907"/>
    <property type="match status" value="1"/>
</dbReference>
<dbReference type="RefSeq" id="XP_033458482.1">
    <property type="nucleotide sequence ID" value="XM_033608484.1"/>
</dbReference>
<gene>
    <name evidence="4" type="ORF">K489DRAFT_432419</name>
</gene>